<name>A1ZK18_MICM2</name>
<sequence>MVVDDELINHFYDVDWQVDPQSYAQELLQDKAMQQKFVARYHVEGFDGNLLPANALERLKVQLPHYSSDMKLQIQVTDPSIPWESEQGKGFRVTASVWNKGASGYGITIHEVLFHQDDVSAVFTGGIGIHLFGDALADAYREQIDTILTKQDMDLYQLALLESLDTSIEQTTTF</sequence>
<keyword evidence="2" id="KW-1185">Reference proteome</keyword>
<accession>A1ZK18</accession>
<dbReference type="Proteomes" id="UP000004095">
    <property type="component" value="Unassembled WGS sequence"/>
</dbReference>
<gene>
    <name evidence="1" type="ORF">M23134_01531</name>
</gene>
<evidence type="ECO:0000313" key="2">
    <source>
        <dbReference type="Proteomes" id="UP000004095"/>
    </source>
</evidence>
<organism evidence="1 2">
    <name type="scientific">Microscilla marina ATCC 23134</name>
    <dbReference type="NCBI Taxonomy" id="313606"/>
    <lineage>
        <taxon>Bacteria</taxon>
        <taxon>Pseudomonadati</taxon>
        <taxon>Bacteroidota</taxon>
        <taxon>Cytophagia</taxon>
        <taxon>Cytophagales</taxon>
        <taxon>Microscillaceae</taxon>
        <taxon>Microscilla</taxon>
    </lineage>
</organism>
<protein>
    <submittedName>
        <fullName evidence="1">Uncharacterized protein</fullName>
    </submittedName>
</protein>
<reference evidence="1 2" key="1">
    <citation type="submission" date="2007-01" db="EMBL/GenBank/DDBJ databases">
        <authorList>
            <person name="Haygood M."/>
            <person name="Podell S."/>
            <person name="Anderson C."/>
            <person name="Hopkinson B."/>
            <person name="Roe K."/>
            <person name="Barbeau K."/>
            <person name="Gaasterland T."/>
            <person name="Ferriera S."/>
            <person name="Johnson J."/>
            <person name="Kravitz S."/>
            <person name="Beeson K."/>
            <person name="Sutton G."/>
            <person name="Rogers Y.-H."/>
            <person name="Friedman R."/>
            <person name="Frazier M."/>
            <person name="Venter J.C."/>
        </authorList>
    </citation>
    <scope>NUCLEOTIDE SEQUENCE [LARGE SCALE GENOMIC DNA]</scope>
    <source>
        <strain evidence="1 2">ATCC 23134</strain>
    </source>
</reference>
<dbReference type="EMBL" id="AAWS01000011">
    <property type="protein sequence ID" value="EAY29471.1"/>
    <property type="molecule type" value="Genomic_DNA"/>
</dbReference>
<comment type="caution">
    <text evidence="1">The sequence shown here is derived from an EMBL/GenBank/DDBJ whole genome shotgun (WGS) entry which is preliminary data.</text>
</comment>
<dbReference type="AlphaFoldDB" id="A1ZK18"/>
<proteinExistence type="predicted"/>
<evidence type="ECO:0000313" key="1">
    <source>
        <dbReference type="EMBL" id="EAY29471.1"/>
    </source>
</evidence>